<dbReference type="SUPFAM" id="SSF51351">
    <property type="entry name" value="Triosephosphate isomerase (TIM)"/>
    <property type="match status" value="1"/>
</dbReference>
<dbReference type="GO" id="GO:0004807">
    <property type="term" value="F:triose-phosphate isomerase activity"/>
    <property type="evidence" value="ECO:0007669"/>
    <property type="project" value="UniProtKB-EC"/>
</dbReference>
<dbReference type="NCBIfam" id="TIGR00419">
    <property type="entry name" value="tim"/>
    <property type="match status" value="1"/>
</dbReference>
<keyword evidence="4" id="KW-0963">Cytoplasm</keyword>
<dbReference type="FunFam" id="3.20.20.70:FF:000016">
    <property type="entry name" value="Triosephosphate isomerase"/>
    <property type="match status" value="1"/>
</dbReference>
<keyword evidence="5" id="KW-0324">Glycolysis</keyword>
<evidence type="ECO:0000256" key="1">
    <source>
        <dbReference type="ARBA" id="ARBA00004680"/>
    </source>
</evidence>
<evidence type="ECO:0000256" key="3">
    <source>
        <dbReference type="ARBA" id="ARBA00022432"/>
    </source>
</evidence>
<dbReference type="Pfam" id="PF00121">
    <property type="entry name" value="TIM"/>
    <property type="match status" value="1"/>
</dbReference>
<dbReference type="InterPro" id="IPR035990">
    <property type="entry name" value="TIM_sf"/>
</dbReference>
<proteinExistence type="inferred from homology"/>
<dbReference type="PROSITE" id="PS51440">
    <property type="entry name" value="TIM_2"/>
    <property type="match status" value="1"/>
</dbReference>
<organism evidence="7">
    <name type="scientific">hydrothermal vent metagenome</name>
    <dbReference type="NCBI Taxonomy" id="652676"/>
    <lineage>
        <taxon>unclassified sequences</taxon>
        <taxon>metagenomes</taxon>
        <taxon>ecological metagenomes</taxon>
    </lineage>
</organism>
<dbReference type="GO" id="GO:0006096">
    <property type="term" value="P:glycolytic process"/>
    <property type="evidence" value="ECO:0007669"/>
    <property type="project" value="UniProtKB-KW"/>
</dbReference>
<dbReference type="GO" id="GO:0019563">
    <property type="term" value="P:glycerol catabolic process"/>
    <property type="evidence" value="ECO:0007669"/>
    <property type="project" value="TreeGrafter"/>
</dbReference>
<dbReference type="PROSITE" id="PS00171">
    <property type="entry name" value="TIM_1"/>
    <property type="match status" value="1"/>
</dbReference>
<dbReference type="HAMAP" id="MF_00147_B">
    <property type="entry name" value="TIM_B"/>
    <property type="match status" value="1"/>
</dbReference>
<evidence type="ECO:0000256" key="4">
    <source>
        <dbReference type="ARBA" id="ARBA00022490"/>
    </source>
</evidence>
<dbReference type="EMBL" id="UOGL01000074">
    <property type="protein sequence ID" value="VAX36708.1"/>
    <property type="molecule type" value="Genomic_DNA"/>
</dbReference>
<evidence type="ECO:0000256" key="5">
    <source>
        <dbReference type="ARBA" id="ARBA00023152"/>
    </source>
</evidence>
<dbReference type="GO" id="GO:0046166">
    <property type="term" value="P:glyceraldehyde-3-phosphate biosynthetic process"/>
    <property type="evidence" value="ECO:0007669"/>
    <property type="project" value="TreeGrafter"/>
</dbReference>
<name>A0A3B1DL30_9ZZZZ</name>
<keyword evidence="6 7" id="KW-0413">Isomerase</keyword>
<dbReference type="GO" id="GO:0006094">
    <property type="term" value="P:gluconeogenesis"/>
    <property type="evidence" value="ECO:0007669"/>
    <property type="project" value="UniProtKB-KW"/>
</dbReference>
<sequence length="256" mass="27468">MRRLFVAGNWKMNTLHESAVTLAREVAAQCAGDSSSVDVLVAPPYPYLLAVKQELSGSHVQLGAQDAYFESQGAYTGEVAVEMLQDVGCDYVILGHSERRHVMGETDELINKKVVASLDKGLKVILCVGELLEERESGRTEAVLDAQMSTSLSFIDAERMSNIVIAYEPVWAIGTGKTATPDQAETTHAYLRNWLVNRYSAELAESICVQYGGSVKPENALELLSQPNVDGALVGGASLSSESFGGILSAARKIAG</sequence>
<protein>
    <recommendedName>
        <fullName evidence="2">triose-phosphate isomerase</fullName>
        <ecNumber evidence="2">5.3.1.1</ecNumber>
    </recommendedName>
</protein>
<dbReference type="PANTHER" id="PTHR21139:SF42">
    <property type="entry name" value="TRIOSEPHOSPHATE ISOMERASE"/>
    <property type="match status" value="1"/>
</dbReference>
<dbReference type="PANTHER" id="PTHR21139">
    <property type="entry name" value="TRIOSEPHOSPHATE ISOMERASE"/>
    <property type="match status" value="1"/>
</dbReference>
<comment type="pathway">
    <text evidence="1">Carbohydrate degradation; glycolysis; D-glyceraldehyde 3-phosphate from glycerone phosphate: step 1/1.</text>
</comment>
<reference evidence="7" key="1">
    <citation type="submission" date="2018-06" db="EMBL/GenBank/DDBJ databases">
        <authorList>
            <person name="Zhirakovskaya E."/>
        </authorList>
    </citation>
    <scope>NUCLEOTIDE SEQUENCE</scope>
</reference>
<evidence type="ECO:0000256" key="2">
    <source>
        <dbReference type="ARBA" id="ARBA00011940"/>
    </source>
</evidence>
<keyword evidence="3" id="KW-0312">Gluconeogenesis</keyword>
<dbReference type="InterPro" id="IPR000652">
    <property type="entry name" value="Triosephosphate_isomerase"/>
</dbReference>
<evidence type="ECO:0000256" key="6">
    <source>
        <dbReference type="ARBA" id="ARBA00023235"/>
    </source>
</evidence>
<dbReference type="GO" id="GO:0005829">
    <property type="term" value="C:cytosol"/>
    <property type="evidence" value="ECO:0007669"/>
    <property type="project" value="TreeGrafter"/>
</dbReference>
<accession>A0A3B1DL30</accession>
<dbReference type="EC" id="5.3.1.1" evidence="2"/>
<dbReference type="CDD" id="cd00311">
    <property type="entry name" value="TIM"/>
    <property type="match status" value="1"/>
</dbReference>
<dbReference type="InterPro" id="IPR022896">
    <property type="entry name" value="TrioseP_Isoase_bac/euk"/>
</dbReference>
<dbReference type="AlphaFoldDB" id="A0A3B1DL30"/>
<dbReference type="InterPro" id="IPR013785">
    <property type="entry name" value="Aldolase_TIM"/>
</dbReference>
<gene>
    <name evidence="7" type="ORF">MNBD_PLANCTO02-46</name>
</gene>
<dbReference type="InterPro" id="IPR020861">
    <property type="entry name" value="Triosephosphate_isomerase_AS"/>
</dbReference>
<dbReference type="Gene3D" id="3.20.20.70">
    <property type="entry name" value="Aldolase class I"/>
    <property type="match status" value="1"/>
</dbReference>
<evidence type="ECO:0000313" key="7">
    <source>
        <dbReference type="EMBL" id="VAX36708.1"/>
    </source>
</evidence>